<accession>A0A1H7IHL2</accession>
<evidence type="ECO:0000313" key="2">
    <source>
        <dbReference type="Proteomes" id="UP000199421"/>
    </source>
</evidence>
<gene>
    <name evidence="1" type="ORF">SAMN05661044_00708</name>
</gene>
<keyword evidence="2" id="KW-1185">Reference proteome</keyword>
<organism evidence="1 2">
    <name type="scientific">Olivibacter domesticus</name>
    <name type="common">Pseudosphingobacterium domesticum</name>
    <dbReference type="NCBI Taxonomy" id="407022"/>
    <lineage>
        <taxon>Bacteria</taxon>
        <taxon>Pseudomonadati</taxon>
        <taxon>Bacteroidota</taxon>
        <taxon>Sphingobacteriia</taxon>
        <taxon>Sphingobacteriales</taxon>
        <taxon>Sphingobacteriaceae</taxon>
        <taxon>Olivibacter</taxon>
    </lineage>
</organism>
<sequence>MQNRKNSFISQRVTSYQPIYFKILLFQRICVSKFSTMENILLKKGIKVVTTMDDTTRLRFFFTDKMLATKTFIVVEDDTVLTTLDSDFLFEEIPEEETSEGEMTGLSLKEFLEDRKEEEPVKDDLINEISVTLITANRLFANEFALYYNGLINDVRPVAFPLVLYRLILDAVELIDSADPLSLQATYSQISTGCMNTQIVGDLDSRKQIQKHVEERIEMALNLIKEQNPDVGKADR</sequence>
<reference evidence="2" key="1">
    <citation type="submission" date="2016-10" db="EMBL/GenBank/DDBJ databases">
        <authorList>
            <person name="Varghese N."/>
            <person name="Submissions S."/>
        </authorList>
    </citation>
    <scope>NUCLEOTIDE SEQUENCE [LARGE SCALE GENOMIC DNA]</scope>
    <source>
        <strain evidence="2">DSM 18733</strain>
    </source>
</reference>
<protein>
    <submittedName>
        <fullName evidence="1">Uncharacterized protein</fullName>
    </submittedName>
</protein>
<dbReference type="AlphaFoldDB" id="A0A1H7IHL2"/>
<dbReference type="Proteomes" id="UP000199421">
    <property type="component" value="Unassembled WGS sequence"/>
</dbReference>
<name>A0A1H7IHL2_OLID1</name>
<proteinExistence type="predicted"/>
<dbReference type="EMBL" id="FOAF01000001">
    <property type="protein sequence ID" value="SEK61986.1"/>
    <property type="molecule type" value="Genomic_DNA"/>
</dbReference>
<evidence type="ECO:0000313" key="1">
    <source>
        <dbReference type="EMBL" id="SEK61986.1"/>
    </source>
</evidence>